<accession>A0A4T0HXQ6</accession>
<evidence type="ECO:0000256" key="5">
    <source>
        <dbReference type="RuleBase" id="RU365009"/>
    </source>
</evidence>
<comment type="caution">
    <text evidence="6">The sequence shown here is derived from an EMBL/GenBank/DDBJ whole genome shotgun (WGS) entry which is preliminary data.</text>
</comment>
<keyword evidence="5" id="KW-0732">Signal</keyword>
<protein>
    <recommendedName>
        <fullName evidence="5">Hydrophobin</fullName>
    </recommendedName>
</protein>
<keyword evidence="3 5" id="KW-0964">Secreted</keyword>
<reference evidence="6 7" key="1">
    <citation type="submission" date="2019-03" db="EMBL/GenBank/DDBJ databases">
        <title>Sequencing 23 genomes of Wallemia ichthyophaga.</title>
        <authorList>
            <person name="Gostincar C."/>
        </authorList>
    </citation>
    <scope>NUCLEOTIDE SEQUENCE [LARGE SCALE GENOMIC DNA]</scope>
    <source>
        <strain evidence="6 7">EXF-8621</strain>
    </source>
</reference>
<comment type="similarity">
    <text evidence="5">Belongs to the fungal hydrophobin family.</text>
</comment>
<dbReference type="CDD" id="cd23507">
    <property type="entry name" value="hydrophobin_I"/>
    <property type="match status" value="1"/>
</dbReference>
<evidence type="ECO:0000313" key="7">
    <source>
        <dbReference type="Proteomes" id="UP000306954"/>
    </source>
</evidence>
<dbReference type="GO" id="GO:0009277">
    <property type="term" value="C:fungal-type cell wall"/>
    <property type="evidence" value="ECO:0007669"/>
    <property type="project" value="InterPro"/>
</dbReference>
<keyword evidence="2 5" id="KW-0134">Cell wall</keyword>
<dbReference type="EMBL" id="SPOF01000050">
    <property type="protein sequence ID" value="TIB08891.1"/>
    <property type="molecule type" value="Genomic_DNA"/>
</dbReference>
<dbReference type="OrthoDB" id="4225815at2759"/>
<dbReference type="AlphaFoldDB" id="A0A4T0HXQ6"/>
<evidence type="ECO:0000313" key="6">
    <source>
        <dbReference type="EMBL" id="TIB08891.1"/>
    </source>
</evidence>
<evidence type="ECO:0000256" key="2">
    <source>
        <dbReference type="ARBA" id="ARBA00022512"/>
    </source>
</evidence>
<organism evidence="6 7">
    <name type="scientific">Wallemia ichthyophaga</name>
    <dbReference type="NCBI Taxonomy" id="245174"/>
    <lineage>
        <taxon>Eukaryota</taxon>
        <taxon>Fungi</taxon>
        <taxon>Dikarya</taxon>
        <taxon>Basidiomycota</taxon>
        <taxon>Wallemiomycotina</taxon>
        <taxon>Wallemiomycetes</taxon>
        <taxon>Wallemiales</taxon>
        <taxon>Wallemiaceae</taxon>
        <taxon>Wallemia</taxon>
    </lineage>
</organism>
<dbReference type="GO" id="GO:0005199">
    <property type="term" value="F:structural constituent of cell wall"/>
    <property type="evidence" value="ECO:0007669"/>
    <property type="project" value="InterPro"/>
</dbReference>
<evidence type="ECO:0000256" key="1">
    <source>
        <dbReference type="ARBA" id="ARBA00004191"/>
    </source>
</evidence>
<keyword evidence="4 5" id="KW-1015">Disulfide bond</keyword>
<dbReference type="OMA" id="TAVCCEG"/>
<name>A0A4T0HXQ6_WALIC</name>
<dbReference type="Pfam" id="PF01185">
    <property type="entry name" value="Hydrophobin"/>
    <property type="match status" value="1"/>
</dbReference>
<dbReference type="InterPro" id="IPR001338">
    <property type="entry name" value="Class_I_Hydrophobin"/>
</dbReference>
<proteinExistence type="inferred from homology"/>
<dbReference type="Proteomes" id="UP000306954">
    <property type="component" value="Unassembled WGS sequence"/>
</dbReference>
<evidence type="ECO:0000256" key="3">
    <source>
        <dbReference type="ARBA" id="ARBA00022525"/>
    </source>
</evidence>
<evidence type="ECO:0000256" key="4">
    <source>
        <dbReference type="ARBA" id="ARBA00023157"/>
    </source>
</evidence>
<comment type="subcellular location">
    <subcellularLocation>
        <location evidence="1 5">Secreted</location>
        <location evidence="1 5">Cell wall</location>
    </subcellularLocation>
</comment>
<sequence>MFNSALLALAATASLVVADDFKRTDGKGSCNVGDVKVCTGADCVLSLANNSLVNIVKDYQEATGEEKDLIGLNDIVGQIGIECSQIPILGVALQDMCKVTPVCCEKVEQNGLINLGCSPLSVI</sequence>
<dbReference type="SMART" id="SM00075">
    <property type="entry name" value="HYDRO"/>
    <property type="match status" value="1"/>
</dbReference>
<gene>
    <name evidence="6" type="ORF">E3P90_03505</name>
</gene>
<feature type="chain" id="PRO_5023986440" description="Hydrophobin" evidence="5">
    <location>
        <begin position="19"/>
        <end position="123"/>
    </location>
</feature>
<feature type="signal peptide" evidence="5">
    <location>
        <begin position="1"/>
        <end position="18"/>
    </location>
</feature>